<protein>
    <submittedName>
        <fullName evidence="2">Uncharacterized protein</fullName>
    </submittedName>
</protein>
<feature type="compositionally biased region" description="Basic residues" evidence="1">
    <location>
        <begin position="190"/>
        <end position="199"/>
    </location>
</feature>
<sequence length="475" mass="51750">MCLRPRTVYTVCSHTNGLESTIVSVLNYWAYKNSHAMRRPVDPRFIPLGRLFCPTLATRIHPRDLRLEMVTLSEALHIWDRTSEFFRSQAYVNSGEPLNLAEYMEDIRSLTLHTARRADHSNSATIYRTDIKAYDSTKGTTQSVDAAAARVLFPRKFPEHSCGPASPVAYVANPPMVYEKAGMEEGNSRFRLRSPKGKGKAIDSPPPDSEVLPATYVPAPGNPGGTLPVFTAEGGAEIDFDTSLPNLPSEEPVLNASNDDLPSDLAQNLADIDTLFTHHSYQPSPPLSPPVIDSNLVFYNRHNPSNPFQSTRVASPPLTAGRIAAVAAHSFLPSPLIRTAFAHLQPRAPARTGSPSLTKTPSGEIQTMYRAAIRDGSAVLSAAAPGSAAPVDEFERVNRRRRRSAVGLIVPATPKMEALEEATCGIEGVPRSAPPFPSGRRRSFEELAVTAVCFCLETGRTRCECPTVVEPGVWV</sequence>
<name>A0AA38RCX4_9PEZI</name>
<dbReference type="AlphaFoldDB" id="A0AA38RCX4"/>
<dbReference type="EMBL" id="JANBVN010000108">
    <property type="protein sequence ID" value="KAJ9143663.1"/>
    <property type="molecule type" value="Genomic_DNA"/>
</dbReference>
<evidence type="ECO:0000313" key="3">
    <source>
        <dbReference type="Proteomes" id="UP001174691"/>
    </source>
</evidence>
<proteinExistence type="predicted"/>
<dbReference type="Proteomes" id="UP001174691">
    <property type="component" value="Unassembled WGS sequence"/>
</dbReference>
<keyword evidence="3" id="KW-1185">Reference proteome</keyword>
<evidence type="ECO:0000313" key="2">
    <source>
        <dbReference type="EMBL" id="KAJ9143663.1"/>
    </source>
</evidence>
<comment type="caution">
    <text evidence="2">The sequence shown here is derived from an EMBL/GenBank/DDBJ whole genome shotgun (WGS) entry which is preliminary data.</text>
</comment>
<evidence type="ECO:0000256" key="1">
    <source>
        <dbReference type="SAM" id="MobiDB-lite"/>
    </source>
</evidence>
<gene>
    <name evidence="2" type="ORF">NKR19_g6726</name>
</gene>
<accession>A0AA38RCX4</accession>
<feature type="region of interest" description="Disordered" evidence="1">
    <location>
        <begin position="189"/>
        <end position="208"/>
    </location>
</feature>
<organism evidence="2 3">
    <name type="scientific">Coniochaeta hoffmannii</name>
    <dbReference type="NCBI Taxonomy" id="91930"/>
    <lineage>
        <taxon>Eukaryota</taxon>
        <taxon>Fungi</taxon>
        <taxon>Dikarya</taxon>
        <taxon>Ascomycota</taxon>
        <taxon>Pezizomycotina</taxon>
        <taxon>Sordariomycetes</taxon>
        <taxon>Sordariomycetidae</taxon>
        <taxon>Coniochaetales</taxon>
        <taxon>Coniochaetaceae</taxon>
        <taxon>Coniochaeta</taxon>
    </lineage>
</organism>
<reference evidence="2" key="1">
    <citation type="submission" date="2022-07" db="EMBL/GenBank/DDBJ databases">
        <title>Fungi with potential for degradation of polypropylene.</title>
        <authorList>
            <person name="Gostincar C."/>
        </authorList>
    </citation>
    <scope>NUCLEOTIDE SEQUENCE</scope>
    <source>
        <strain evidence="2">EXF-13287</strain>
    </source>
</reference>